<reference evidence="1 2" key="1">
    <citation type="submission" date="2024-03" db="EMBL/GenBank/DDBJ databases">
        <title>Aureococcus anophagefferens CCMP1851 and Kratosvirus quantuckense: Draft genome of a second virus-susceptible host strain in the model system.</title>
        <authorList>
            <person name="Chase E."/>
            <person name="Truchon A.R."/>
            <person name="Schepens W."/>
            <person name="Wilhelm S.W."/>
        </authorList>
    </citation>
    <scope>NUCLEOTIDE SEQUENCE [LARGE SCALE GENOMIC DNA]</scope>
    <source>
        <strain evidence="1 2">CCMP1851</strain>
    </source>
</reference>
<name>A0ABR1GBK3_AURAN</name>
<organism evidence="1 2">
    <name type="scientific">Aureococcus anophagefferens</name>
    <name type="common">Harmful bloom alga</name>
    <dbReference type="NCBI Taxonomy" id="44056"/>
    <lineage>
        <taxon>Eukaryota</taxon>
        <taxon>Sar</taxon>
        <taxon>Stramenopiles</taxon>
        <taxon>Ochrophyta</taxon>
        <taxon>Pelagophyceae</taxon>
        <taxon>Pelagomonadales</taxon>
        <taxon>Pelagomonadaceae</taxon>
        <taxon>Aureococcus</taxon>
    </lineage>
</organism>
<dbReference type="Proteomes" id="UP001363151">
    <property type="component" value="Unassembled WGS sequence"/>
</dbReference>
<accession>A0ABR1GBK3</accession>
<dbReference type="EMBL" id="JBBJCI010000037">
    <property type="protein sequence ID" value="KAK7250402.1"/>
    <property type="molecule type" value="Genomic_DNA"/>
</dbReference>
<gene>
    <name evidence="1" type="ORF">SO694_00007624</name>
</gene>
<proteinExistence type="predicted"/>
<protein>
    <submittedName>
        <fullName evidence="1">Uncharacterized protein</fullName>
    </submittedName>
</protein>
<keyword evidence="2" id="KW-1185">Reference proteome</keyword>
<evidence type="ECO:0000313" key="2">
    <source>
        <dbReference type="Proteomes" id="UP001363151"/>
    </source>
</evidence>
<comment type="caution">
    <text evidence="1">The sequence shown here is derived from an EMBL/GenBank/DDBJ whole genome shotgun (WGS) entry which is preliminary data.</text>
</comment>
<sequence length="291" mass="30989">MAALAEGATLDLRTLANYEGAQDLVSLLQASMPECFLPGPNQVEATPEACWLQILTKIAGVHAMSKERRRFILHWPAAAPFDLSILLDVSDPAKACGAPLGAAKAGDPLLAARYVAHRKAEGQEAGQAKVLDFYKRQRDGFLNEEAAVVPLEDSVVGLQAPSLAALERALAYFAAQEALLSKDYKALFDEGPKATFLGPMAVDASGLAIGAYVELHGMKTAAYDGLAGLILGKAENHPDRWAVMPQTPDMVAKAVKLRGGDAKVPLRPVAIKPECLRVIPRPKAAEAEECD</sequence>
<evidence type="ECO:0000313" key="1">
    <source>
        <dbReference type="EMBL" id="KAK7250402.1"/>
    </source>
</evidence>